<proteinExistence type="predicted"/>
<name>A0AC59Z548_RANTA</name>
<organism evidence="1 2">
    <name type="scientific">Rangifer tarandus platyrhynchus</name>
    <name type="common">Svalbard reindeer</name>
    <dbReference type="NCBI Taxonomy" id="3082113"/>
    <lineage>
        <taxon>Eukaryota</taxon>
        <taxon>Metazoa</taxon>
        <taxon>Chordata</taxon>
        <taxon>Craniata</taxon>
        <taxon>Vertebrata</taxon>
        <taxon>Euteleostomi</taxon>
        <taxon>Mammalia</taxon>
        <taxon>Eutheria</taxon>
        <taxon>Laurasiatheria</taxon>
        <taxon>Artiodactyla</taxon>
        <taxon>Ruminantia</taxon>
        <taxon>Pecora</taxon>
        <taxon>Cervidae</taxon>
        <taxon>Odocoileinae</taxon>
        <taxon>Rangifer</taxon>
    </lineage>
</organism>
<dbReference type="EMBL" id="OX596108">
    <property type="protein sequence ID" value="CAN0221673.1"/>
    <property type="molecule type" value="Genomic_DNA"/>
</dbReference>
<evidence type="ECO:0000313" key="2">
    <source>
        <dbReference type="Proteomes" id="UP001162501"/>
    </source>
</evidence>
<reference evidence="1" key="1">
    <citation type="submission" date="2023-05" db="EMBL/GenBank/DDBJ databases">
        <authorList>
            <consortium name="ELIXIR-Norway"/>
        </authorList>
    </citation>
    <scope>NUCLEOTIDE SEQUENCE</scope>
</reference>
<reference evidence="1" key="2">
    <citation type="submission" date="2025-03" db="EMBL/GenBank/DDBJ databases">
        <authorList>
            <consortium name="ELIXIR-Norway"/>
            <consortium name="Elixir Norway"/>
        </authorList>
    </citation>
    <scope>NUCLEOTIDE SEQUENCE</scope>
</reference>
<protein>
    <submittedName>
        <fullName evidence="1">Uncharacterized protein</fullName>
    </submittedName>
</protein>
<evidence type="ECO:0000313" key="1">
    <source>
        <dbReference type="EMBL" id="CAN0221673.1"/>
    </source>
</evidence>
<dbReference type="Proteomes" id="UP001162501">
    <property type="component" value="Chromosome 24"/>
</dbReference>
<gene>
    <name evidence="1" type="ORF">MRATA1EN22A_LOCUS13871</name>
</gene>
<sequence>MVGMRGEIQRTQHHGCPPPRERRVGQTEHRFPSLGGHGRHEGYREGRHLHLLCPQLSPSSSSSTPLGHPGGATPTDCGPGRGARLSAGAGQAAQGAEPAGPAGGLPRGGSGLPAPRPARRRRERGRQLAAAGRPPAHTPGRRLPPRPPPRRPAAPRHERRRWLQAESLPPRPPLAPVRRHYSLFAASGGDGVGLGRRLHLYRGPSCEGKAPSAGVRRLPVPPPSPRLSPAPASSSCSSYRWYKLLRHCFRSRPGSRWSFILSPTRPGHRQQQPPPTEDSQPGSQPAPPSAECAAAAHGNSRARSGGARAAPPSALKAEVAEDLRVPSGAAEGFLRERESGGGLEPGGGEVGGSKHPRCSRRVSTV</sequence>
<accession>A0AC59Z548</accession>